<feature type="domain" description="PA14" evidence="2">
    <location>
        <begin position="168"/>
        <end position="315"/>
    </location>
</feature>
<dbReference type="SUPFAM" id="SSF56988">
    <property type="entry name" value="Anthrax protective antigen"/>
    <property type="match status" value="1"/>
</dbReference>
<name>A0AAV9W2L7_9PEZI</name>
<sequence length="341" mass="36447">MQVPFLRALLLAVIAHDVAASAVLADKGELQERCYAQTVTSYRTKWATKSFTKTTTCTKTTTKYSKTLTKTTTKYSKTKTVTVTSPPKTVTNSKTVTSTLPASSTTVIGPGSTVTTGTTVDVIVLTTVISTATTTVIQTGFPTPDLTCSNQGLEFAVYSHNYVNTDAPTYSNFDVAYFKTAPNVLNGTTTKLGIVDGTNLIYGQSVPKMDYTAINHRGYIYARQSGSYTFNAPATDDITFVWVGASAYSGFTRANANIEQGYISSGAPAKDYTVSLTAGNYYPIRIIWGNGQQNAQFDFTVTAPDGEVIISRDTAVASPYLVSHSCDGTTAPAFAAFGQET</sequence>
<dbReference type="EMBL" id="JAVHJL010000007">
    <property type="protein sequence ID" value="KAK6500071.1"/>
    <property type="molecule type" value="Genomic_DNA"/>
</dbReference>
<dbReference type="Pfam" id="PF10528">
    <property type="entry name" value="GLEYA"/>
    <property type="match status" value="1"/>
</dbReference>
<comment type="caution">
    <text evidence="3">The sequence shown here is derived from an EMBL/GenBank/DDBJ whole genome shotgun (WGS) entry which is preliminary data.</text>
</comment>
<reference evidence="3 4" key="1">
    <citation type="submission" date="2023-08" db="EMBL/GenBank/DDBJ databases">
        <authorList>
            <person name="Palmer J.M."/>
        </authorList>
    </citation>
    <scope>NUCLEOTIDE SEQUENCE [LARGE SCALE GENOMIC DNA]</scope>
    <source>
        <strain evidence="3 4">TWF481</strain>
    </source>
</reference>
<protein>
    <recommendedName>
        <fullName evidence="2">PA14 domain-containing protein</fullName>
    </recommendedName>
</protein>
<evidence type="ECO:0000313" key="4">
    <source>
        <dbReference type="Proteomes" id="UP001370758"/>
    </source>
</evidence>
<evidence type="ECO:0000313" key="3">
    <source>
        <dbReference type="EMBL" id="KAK6500071.1"/>
    </source>
</evidence>
<feature type="signal peptide" evidence="1">
    <location>
        <begin position="1"/>
        <end position="20"/>
    </location>
</feature>
<dbReference type="PROSITE" id="PS51820">
    <property type="entry name" value="PA14"/>
    <property type="match status" value="1"/>
</dbReference>
<dbReference type="InterPro" id="IPR018871">
    <property type="entry name" value="GLEYA_adhesin_domain"/>
</dbReference>
<proteinExistence type="predicted"/>
<dbReference type="AlphaFoldDB" id="A0AAV9W2L7"/>
<keyword evidence="4" id="KW-1185">Reference proteome</keyword>
<dbReference type="Gene3D" id="2.60.120.1560">
    <property type="match status" value="1"/>
</dbReference>
<gene>
    <name evidence="3" type="ORF">TWF481_010429</name>
</gene>
<dbReference type="Proteomes" id="UP001370758">
    <property type="component" value="Unassembled WGS sequence"/>
</dbReference>
<keyword evidence="1" id="KW-0732">Signal</keyword>
<evidence type="ECO:0000256" key="1">
    <source>
        <dbReference type="SAM" id="SignalP"/>
    </source>
</evidence>
<accession>A0AAV9W2L7</accession>
<evidence type="ECO:0000259" key="2">
    <source>
        <dbReference type="PROSITE" id="PS51820"/>
    </source>
</evidence>
<organism evidence="3 4">
    <name type="scientific">Arthrobotrys musiformis</name>
    <dbReference type="NCBI Taxonomy" id="47236"/>
    <lineage>
        <taxon>Eukaryota</taxon>
        <taxon>Fungi</taxon>
        <taxon>Dikarya</taxon>
        <taxon>Ascomycota</taxon>
        <taxon>Pezizomycotina</taxon>
        <taxon>Orbiliomycetes</taxon>
        <taxon>Orbiliales</taxon>
        <taxon>Orbiliaceae</taxon>
        <taxon>Arthrobotrys</taxon>
    </lineage>
</organism>
<feature type="chain" id="PRO_5043339774" description="PA14 domain-containing protein" evidence="1">
    <location>
        <begin position="21"/>
        <end position="341"/>
    </location>
</feature>
<dbReference type="InterPro" id="IPR037524">
    <property type="entry name" value="PA14/GLEYA"/>
</dbReference>